<comment type="caution">
    <text evidence="1">The sequence shown here is derived from an EMBL/GenBank/DDBJ whole genome shotgun (WGS) entry which is preliminary data.</text>
</comment>
<accession>J9G4Y9</accession>
<sequence length="68" mass="7169">MLSALTASSSSSLVYSNFSFSSRIGSSALYTARRRREQASSITSIALSGRFLSVIYLSLNLTAASIAA</sequence>
<proteinExistence type="predicted"/>
<organism evidence="1">
    <name type="scientific">gut metagenome</name>
    <dbReference type="NCBI Taxonomy" id="749906"/>
    <lineage>
        <taxon>unclassified sequences</taxon>
        <taxon>metagenomes</taxon>
        <taxon>organismal metagenomes</taxon>
    </lineage>
</organism>
<evidence type="ECO:0000313" key="1">
    <source>
        <dbReference type="EMBL" id="EJW96887.1"/>
    </source>
</evidence>
<name>J9G4Y9_9ZZZZ</name>
<protein>
    <submittedName>
        <fullName evidence="1">Uncharacterized protein</fullName>
    </submittedName>
</protein>
<dbReference type="AlphaFoldDB" id="J9G4Y9"/>
<dbReference type="EMBL" id="AMCI01005057">
    <property type="protein sequence ID" value="EJW96887.1"/>
    <property type="molecule type" value="Genomic_DNA"/>
</dbReference>
<gene>
    <name evidence="1" type="ORF">EVA_15005</name>
</gene>
<reference evidence="1" key="1">
    <citation type="journal article" date="2012" name="PLoS ONE">
        <title>Gene sets for utilization of primary and secondary nutrition supplies in the distal gut of endangered iberian lynx.</title>
        <authorList>
            <person name="Alcaide M."/>
            <person name="Messina E."/>
            <person name="Richter M."/>
            <person name="Bargiela R."/>
            <person name="Peplies J."/>
            <person name="Huws S.A."/>
            <person name="Newbold C.J."/>
            <person name="Golyshin P.N."/>
            <person name="Simon M.A."/>
            <person name="Lopez G."/>
            <person name="Yakimov M.M."/>
            <person name="Ferrer M."/>
        </authorList>
    </citation>
    <scope>NUCLEOTIDE SEQUENCE</scope>
</reference>